<organism evidence="1 2">
    <name type="scientific">Pisolithus microcarpus 441</name>
    <dbReference type="NCBI Taxonomy" id="765257"/>
    <lineage>
        <taxon>Eukaryota</taxon>
        <taxon>Fungi</taxon>
        <taxon>Dikarya</taxon>
        <taxon>Basidiomycota</taxon>
        <taxon>Agaricomycotina</taxon>
        <taxon>Agaricomycetes</taxon>
        <taxon>Agaricomycetidae</taxon>
        <taxon>Boletales</taxon>
        <taxon>Sclerodermatineae</taxon>
        <taxon>Pisolithaceae</taxon>
        <taxon>Pisolithus</taxon>
    </lineage>
</organism>
<feature type="non-terminal residue" evidence="1">
    <location>
        <position position="55"/>
    </location>
</feature>
<reference evidence="2" key="2">
    <citation type="submission" date="2015-01" db="EMBL/GenBank/DDBJ databases">
        <title>Evolutionary Origins and Diversification of the Mycorrhizal Mutualists.</title>
        <authorList>
            <consortium name="DOE Joint Genome Institute"/>
            <consortium name="Mycorrhizal Genomics Consortium"/>
            <person name="Kohler A."/>
            <person name="Kuo A."/>
            <person name="Nagy L.G."/>
            <person name="Floudas D."/>
            <person name="Copeland A."/>
            <person name="Barry K.W."/>
            <person name="Cichocki N."/>
            <person name="Veneault-Fourrey C."/>
            <person name="LaButti K."/>
            <person name="Lindquist E.A."/>
            <person name="Lipzen A."/>
            <person name="Lundell T."/>
            <person name="Morin E."/>
            <person name="Murat C."/>
            <person name="Riley R."/>
            <person name="Ohm R."/>
            <person name="Sun H."/>
            <person name="Tunlid A."/>
            <person name="Henrissat B."/>
            <person name="Grigoriev I.V."/>
            <person name="Hibbett D.S."/>
            <person name="Martin F."/>
        </authorList>
    </citation>
    <scope>NUCLEOTIDE SEQUENCE [LARGE SCALE GENOMIC DNA]</scope>
    <source>
        <strain evidence="2">441</strain>
    </source>
</reference>
<protein>
    <submittedName>
        <fullName evidence="1">Uncharacterized protein</fullName>
    </submittedName>
</protein>
<evidence type="ECO:0000313" key="2">
    <source>
        <dbReference type="Proteomes" id="UP000054018"/>
    </source>
</evidence>
<gene>
    <name evidence="1" type="ORF">PISMIDRAFT_68112</name>
</gene>
<dbReference type="HOGENOM" id="CLU_3038040_0_0_1"/>
<feature type="non-terminal residue" evidence="1">
    <location>
        <position position="1"/>
    </location>
</feature>
<proteinExistence type="predicted"/>
<reference evidence="1 2" key="1">
    <citation type="submission" date="2014-04" db="EMBL/GenBank/DDBJ databases">
        <authorList>
            <consortium name="DOE Joint Genome Institute"/>
            <person name="Kuo A."/>
            <person name="Kohler A."/>
            <person name="Costa M.D."/>
            <person name="Nagy L.G."/>
            <person name="Floudas D."/>
            <person name="Copeland A."/>
            <person name="Barry K.W."/>
            <person name="Cichocki N."/>
            <person name="Veneault-Fourrey C."/>
            <person name="LaButti K."/>
            <person name="Lindquist E.A."/>
            <person name="Lipzen A."/>
            <person name="Lundell T."/>
            <person name="Morin E."/>
            <person name="Murat C."/>
            <person name="Sun H."/>
            <person name="Tunlid A."/>
            <person name="Henrissat B."/>
            <person name="Grigoriev I.V."/>
            <person name="Hibbett D.S."/>
            <person name="Martin F."/>
            <person name="Nordberg H.P."/>
            <person name="Cantor M.N."/>
            <person name="Hua S.X."/>
        </authorList>
    </citation>
    <scope>NUCLEOTIDE SEQUENCE [LARGE SCALE GENOMIC DNA]</scope>
    <source>
        <strain evidence="1 2">441</strain>
    </source>
</reference>
<evidence type="ECO:0000313" key="1">
    <source>
        <dbReference type="EMBL" id="KIK27120.1"/>
    </source>
</evidence>
<accession>A0A0C9YPZ1</accession>
<sequence>GHAAVRKRLQGEVSRALQLPIWSKGKSYLRRLESGPLTLTFPKDTSERQPHRIAV</sequence>
<dbReference type="EMBL" id="KN833697">
    <property type="protein sequence ID" value="KIK27120.1"/>
    <property type="molecule type" value="Genomic_DNA"/>
</dbReference>
<name>A0A0C9YPZ1_9AGAM</name>
<keyword evidence="2" id="KW-1185">Reference proteome</keyword>
<dbReference type="AlphaFoldDB" id="A0A0C9YPZ1"/>
<dbReference type="Proteomes" id="UP000054018">
    <property type="component" value="Unassembled WGS sequence"/>
</dbReference>